<dbReference type="PROSITE" id="PS50879">
    <property type="entry name" value="RNASE_H_1"/>
    <property type="match status" value="1"/>
</dbReference>
<dbReference type="InterPro" id="IPR002156">
    <property type="entry name" value="RNaseH_domain"/>
</dbReference>
<dbReference type="Gene3D" id="3.30.420.10">
    <property type="entry name" value="Ribonuclease H-like superfamily/Ribonuclease H"/>
    <property type="match status" value="1"/>
</dbReference>
<reference evidence="3" key="1">
    <citation type="submission" date="2021-01" db="EMBL/GenBank/DDBJ databases">
        <title>Caligus Genome Assembly.</title>
        <authorList>
            <person name="Gallardo-Escarate C."/>
        </authorList>
    </citation>
    <scope>NUCLEOTIDE SEQUENCE [LARGE SCALE GENOMIC DNA]</scope>
</reference>
<name>A0A7T8HIR9_CALRO</name>
<dbReference type="EMBL" id="CP045896">
    <property type="protein sequence ID" value="QQP50863.1"/>
    <property type="molecule type" value="Genomic_DNA"/>
</dbReference>
<dbReference type="InterPro" id="IPR012337">
    <property type="entry name" value="RNaseH-like_sf"/>
</dbReference>
<dbReference type="Pfam" id="PF00075">
    <property type="entry name" value="RNase_H"/>
    <property type="match status" value="1"/>
</dbReference>
<organism evidence="2 3">
    <name type="scientific">Caligus rogercresseyi</name>
    <name type="common">Sea louse</name>
    <dbReference type="NCBI Taxonomy" id="217165"/>
    <lineage>
        <taxon>Eukaryota</taxon>
        <taxon>Metazoa</taxon>
        <taxon>Ecdysozoa</taxon>
        <taxon>Arthropoda</taxon>
        <taxon>Crustacea</taxon>
        <taxon>Multicrustacea</taxon>
        <taxon>Hexanauplia</taxon>
        <taxon>Copepoda</taxon>
        <taxon>Siphonostomatoida</taxon>
        <taxon>Caligidae</taxon>
        <taxon>Caligus</taxon>
    </lineage>
</organism>
<evidence type="ECO:0000313" key="2">
    <source>
        <dbReference type="EMBL" id="QQP50863.1"/>
    </source>
</evidence>
<dbReference type="InterPro" id="IPR036397">
    <property type="entry name" value="RNaseH_sf"/>
</dbReference>
<gene>
    <name evidence="2" type="ORF">FKW44_012008</name>
</gene>
<dbReference type="OrthoDB" id="8058536at2759"/>
<dbReference type="GO" id="GO:0003676">
    <property type="term" value="F:nucleic acid binding"/>
    <property type="evidence" value="ECO:0007669"/>
    <property type="project" value="InterPro"/>
</dbReference>
<protein>
    <submittedName>
        <fullName evidence="2">Lian-Aa1 retrotransposon protein</fullName>
    </submittedName>
</protein>
<evidence type="ECO:0000259" key="1">
    <source>
        <dbReference type="PROSITE" id="PS50879"/>
    </source>
</evidence>
<evidence type="ECO:0000313" key="3">
    <source>
        <dbReference type="Proteomes" id="UP000595437"/>
    </source>
</evidence>
<proteinExistence type="predicted"/>
<dbReference type="AlphaFoldDB" id="A0A7T8HIR9"/>
<accession>A0A7T8HIR9</accession>
<sequence length="78" mass="8565">MWAINSLEIKPGDILTAEIIACKDAINNYNSNITLRWIRGHNDSTGNEYADMLAKDGAMRGTSFSVPVSMCQSKMLLG</sequence>
<feature type="non-terminal residue" evidence="2">
    <location>
        <position position="78"/>
    </location>
</feature>
<dbReference type="SUPFAM" id="SSF53098">
    <property type="entry name" value="Ribonuclease H-like"/>
    <property type="match status" value="1"/>
</dbReference>
<feature type="domain" description="RNase H type-1" evidence="1">
    <location>
        <begin position="1"/>
        <end position="59"/>
    </location>
</feature>
<dbReference type="GO" id="GO:0004523">
    <property type="term" value="F:RNA-DNA hybrid ribonuclease activity"/>
    <property type="evidence" value="ECO:0007669"/>
    <property type="project" value="InterPro"/>
</dbReference>
<dbReference type="Proteomes" id="UP000595437">
    <property type="component" value="Chromosome 7"/>
</dbReference>
<keyword evidence="3" id="KW-1185">Reference proteome</keyword>